<dbReference type="PROSITE" id="PS51733">
    <property type="entry name" value="BPL_LPL_CATALYTIC"/>
    <property type="match status" value="1"/>
</dbReference>
<protein>
    <submittedName>
        <fullName evidence="2">Lipoate--protein ligase family protein</fullName>
    </submittedName>
</protein>
<dbReference type="CDD" id="cd16443">
    <property type="entry name" value="LplA"/>
    <property type="match status" value="1"/>
</dbReference>
<accession>A0A7C3J548</accession>
<dbReference type="InterPro" id="IPR050664">
    <property type="entry name" value="Octanoyltrans_LipM/LipL"/>
</dbReference>
<comment type="caution">
    <text evidence="2">The sequence shown here is derived from an EMBL/GenBank/DDBJ whole genome shotgun (WGS) entry which is preliminary data.</text>
</comment>
<evidence type="ECO:0000259" key="1">
    <source>
        <dbReference type="PROSITE" id="PS51733"/>
    </source>
</evidence>
<proteinExistence type="predicted"/>
<keyword evidence="2" id="KW-0436">Ligase</keyword>
<organism evidence="2">
    <name type="scientific">Candidatus Methanomethylicus mesodigestus</name>
    <dbReference type="NCBI Taxonomy" id="1867258"/>
    <lineage>
        <taxon>Archaea</taxon>
        <taxon>Thermoproteota</taxon>
        <taxon>Methanosuratincolia</taxon>
        <taxon>Candidatus Methanomethylicales</taxon>
        <taxon>Candidatus Methanomethylicaceae</taxon>
        <taxon>Candidatus Methanomethylicus</taxon>
    </lineage>
</organism>
<dbReference type="InterPro" id="IPR004143">
    <property type="entry name" value="BPL_LPL_catalytic"/>
</dbReference>
<name>A0A7C3J548_9CREN</name>
<dbReference type="PANTHER" id="PTHR43679">
    <property type="entry name" value="OCTANOYLTRANSFERASE LIPM-RELATED"/>
    <property type="match status" value="1"/>
</dbReference>
<dbReference type="SUPFAM" id="SSF55681">
    <property type="entry name" value="Class II aaRS and biotin synthetases"/>
    <property type="match status" value="1"/>
</dbReference>
<dbReference type="PANTHER" id="PTHR43679:SF2">
    <property type="entry name" value="OCTANOYL-[GCVH]:PROTEIN N-OCTANOYLTRANSFERASE"/>
    <property type="match status" value="1"/>
</dbReference>
<dbReference type="GO" id="GO:0016874">
    <property type="term" value="F:ligase activity"/>
    <property type="evidence" value="ECO:0007669"/>
    <property type="project" value="UniProtKB-KW"/>
</dbReference>
<sequence length="252" mass="27749">MDRLRVLGFSVFEPTVNMALDEAIAEAVGSAKSPPTLRFYGWSPSAVSIGYFQEIHEEVDLEFCHSNGIEVVRRITGGGAVIHTKGELTYSFTVCDKDPAVPQDIQGSYMRICAPIVSALRGLGADAVFAPINDIEVGGKKISGNAQTRRFGAVLQHGTILIDLERGMLRALKVKREKLQDRGADSVGNRLITLKEILGRDLRPGEVSGAIAKEFKKHFKCKVEYGKASPIELCRVPAIAERHKSIDWLFRR</sequence>
<feature type="domain" description="BPL/LPL catalytic" evidence="1">
    <location>
        <begin position="31"/>
        <end position="223"/>
    </location>
</feature>
<dbReference type="Pfam" id="PF21948">
    <property type="entry name" value="LplA-B_cat"/>
    <property type="match status" value="1"/>
</dbReference>
<gene>
    <name evidence="2" type="ORF">ENS19_08425</name>
</gene>
<dbReference type="Gene3D" id="3.30.930.10">
    <property type="entry name" value="Bira Bifunctional Protein, Domain 2"/>
    <property type="match status" value="1"/>
</dbReference>
<dbReference type="AlphaFoldDB" id="A0A7C3J548"/>
<dbReference type="EMBL" id="DSTX01000013">
    <property type="protein sequence ID" value="HFK21282.1"/>
    <property type="molecule type" value="Genomic_DNA"/>
</dbReference>
<reference evidence="2" key="1">
    <citation type="journal article" date="2020" name="mSystems">
        <title>Genome- and Community-Level Interaction Insights into Carbon Utilization and Element Cycling Functions of Hydrothermarchaeota in Hydrothermal Sediment.</title>
        <authorList>
            <person name="Zhou Z."/>
            <person name="Liu Y."/>
            <person name="Xu W."/>
            <person name="Pan J."/>
            <person name="Luo Z.H."/>
            <person name="Li M."/>
        </authorList>
    </citation>
    <scope>NUCLEOTIDE SEQUENCE [LARGE SCALE GENOMIC DNA]</scope>
    <source>
        <strain evidence="2">SpSt-468</strain>
    </source>
</reference>
<evidence type="ECO:0000313" key="2">
    <source>
        <dbReference type="EMBL" id="HFK21282.1"/>
    </source>
</evidence>
<dbReference type="InterPro" id="IPR045864">
    <property type="entry name" value="aa-tRNA-synth_II/BPL/LPL"/>
</dbReference>